<protein>
    <submittedName>
        <fullName evidence="1">Uncharacterized protein</fullName>
    </submittedName>
</protein>
<sequence length="117" mass="13562">MPMLISHQEIMQRFAIDCIQSKQMFLLMKIKLKRNKGTRTCLIPTGVVRFKGICDKHFIAGNGIVILSYGTNTFAFEQTVNLQYISMKMLRSWWSGSHVIPVRKVFETIYFVLLLSD</sequence>
<name>A0A645J8L9_9ZZZZ</name>
<organism evidence="1">
    <name type="scientific">bioreactor metagenome</name>
    <dbReference type="NCBI Taxonomy" id="1076179"/>
    <lineage>
        <taxon>unclassified sequences</taxon>
        <taxon>metagenomes</taxon>
        <taxon>ecological metagenomes</taxon>
    </lineage>
</organism>
<dbReference type="AlphaFoldDB" id="A0A645J8L9"/>
<gene>
    <name evidence="1" type="ORF">SDC9_207488</name>
</gene>
<proteinExistence type="predicted"/>
<accession>A0A645J8L9</accession>
<dbReference type="EMBL" id="VSSQ01134140">
    <property type="protein sequence ID" value="MPN59766.1"/>
    <property type="molecule type" value="Genomic_DNA"/>
</dbReference>
<comment type="caution">
    <text evidence="1">The sequence shown here is derived from an EMBL/GenBank/DDBJ whole genome shotgun (WGS) entry which is preliminary data.</text>
</comment>
<reference evidence="1" key="1">
    <citation type="submission" date="2019-08" db="EMBL/GenBank/DDBJ databases">
        <authorList>
            <person name="Kucharzyk K."/>
            <person name="Murdoch R.W."/>
            <person name="Higgins S."/>
            <person name="Loffler F."/>
        </authorList>
    </citation>
    <scope>NUCLEOTIDE SEQUENCE</scope>
</reference>
<evidence type="ECO:0000313" key="1">
    <source>
        <dbReference type="EMBL" id="MPN59766.1"/>
    </source>
</evidence>